<evidence type="ECO:0000256" key="10">
    <source>
        <dbReference type="ARBA" id="ARBA00042775"/>
    </source>
</evidence>
<keyword evidence="4 12" id="KW-0812">Transmembrane</keyword>
<evidence type="ECO:0000259" key="13">
    <source>
        <dbReference type="PROSITE" id="PS50198"/>
    </source>
</evidence>
<keyword evidence="11 14" id="KW-0413">Isomerase</keyword>
<evidence type="ECO:0000256" key="6">
    <source>
        <dbReference type="ARBA" id="ARBA00023136"/>
    </source>
</evidence>
<keyword evidence="3" id="KW-0997">Cell inner membrane</keyword>
<feature type="transmembrane region" description="Helical" evidence="12">
    <location>
        <begin position="12"/>
        <end position="34"/>
    </location>
</feature>
<dbReference type="Gene3D" id="1.10.4030.10">
    <property type="entry name" value="Porin chaperone SurA, peptide-binding domain"/>
    <property type="match status" value="1"/>
</dbReference>
<keyword evidence="11" id="KW-0697">Rotamase</keyword>
<dbReference type="GeneID" id="97540528"/>
<dbReference type="Proteomes" id="UP000018211">
    <property type="component" value="Unassembled WGS sequence"/>
</dbReference>
<feature type="domain" description="PpiC" evidence="13">
    <location>
        <begin position="267"/>
        <end position="360"/>
    </location>
</feature>
<dbReference type="GO" id="GO:0005886">
    <property type="term" value="C:plasma membrane"/>
    <property type="evidence" value="ECO:0007669"/>
    <property type="project" value="UniProtKB-SubCell"/>
</dbReference>
<dbReference type="PANTHER" id="PTHR47529">
    <property type="entry name" value="PEPTIDYL-PROLYL CIS-TRANS ISOMERASE D"/>
    <property type="match status" value="1"/>
</dbReference>
<dbReference type="PANTHER" id="PTHR47529:SF1">
    <property type="entry name" value="PERIPLASMIC CHAPERONE PPID"/>
    <property type="match status" value="1"/>
</dbReference>
<organism evidence="14 15">
    <name type="scientific">Vibrio nigripulchritudo SOn1</name>
    <dbReference type="NCBI Taxonomy" id="1238450"/>
    <lineage>
        <taxon>Bacteria</taxon>
        <taxon>Pseudomonadati</taxon>
        <taxon>Pseudomonadota</taxon>
        <taxon>Gammaproteobacteria</taxon>
        <taxon>Vibrionales</taxon>
        <taxon>Vibrionaceae</taxon>
        <taxon>Vibrio</taxon>
    </lineage>
</organism>
<evidence type="ECO:0000313" key="15">
    <source>
        <dbReference type="Proteomes" id="UP000018211"/>
    </source>
</evidence>
<protein>
    <recommendedName>
        <fullName evidence="9">Periplasmic chaperone PpiD</fullName>
    </recommendedName>
    <alternativeName>
        <fullName evidence="10">Periplasmic folding chaperone</fullName>
    </alternativeName>
</protein>
<evidence type="ECO:0000256" key="3">
    <source>
        <dbReference type="ARBA" id="ARBA00022519"/>
    </source>
</evidence>
<dbReference type="Pfam" id="PF13616">
    <property type="entry name" value="Rotamase_3"/>
    <property type="match status" value="1"/>
</dbReference>
<evidence type="ECO:0000256" key="9">
    <source>
        <dbReference type="ARBA" id="ARBA00040743"/>
    </source>
</evidence>
<keyword evidence="2" id="KW-1003">Cell membrane</keyword>
<dbReference type="RefSeq" id="WP_022590033.1">
    <property type="nucleotide sequence ID" value="NZ_LK391965.1"/>
</dbReference>
<evidence type="ECO:0000256" key="11">
    <source>
        <dbReference type="PROSITE-ProRule" id="PRU00278"/>
    </source>
</evidence>
<evidence type="ECO:0000256" key="8">
    <source>
        <dbReference type="ARBA" id="ARBA00038408"/>
    </source>
</evidence>
<dbReference type="SUPFAM" id="SSF109998">
    <property type="entry name" value="Triger factor/SurA peptide-binding domain-like"/>
    <property type="match status" value="1"/>
</dbReference>
<keyword evidence="6 12" id="KW-0472">Membrane</keyword>
<dbReference type="EMBL" id="CAOF01000154">
    <property type="protein sequence ID" value="CCO48705.1"/>
    <property type="molecule type" value="Genomic_DNA"/>
</dbReference>
<dbReference type="PROSITE" id="PS50198">
    <property type="entry name" value="PPIC_PPIASE_2"/>
    <property type="match status" value="1"/>
</dbReference>
<proteinExistence type="inferred from homology"/>
<dbReference type="GO" id="GO:0003755">
    <property type="term" value="F:peptidyl-prolyl cis-trans isomerase activity"/>
    <property type="evidence" value="ECO:0007669"/>
    <property type="project" value="UniProtKB-KW"/>
</dbReference>
<evidence type="ECO:0000256" key="7">
    <source>
        <dbReference type="ARBA" id="ARBA00023186"/>
    </source>
</evidence>
<evidence type="ECO:0000256" key="1">
    <source>
        <dbReference type="ARBA" id="ARBA00004382"/>
    </source>
</evidence>
<evidence type="ECO:0000313" key="14">
    <source>
        <dbReference type="EMBL" id="CCO48705.1"/>
    </source>
</evidence>
<sequence>MMERLREGVNSIAIKIILGLIILSFVFTGVSGYIGGGNNVAAKVDGIEISRGAFEQAYQNERNMLQAQYGEQYAALLADPDFVQRLRQSVLDKMVNEILLENHARSLGMRISDEQVLNLILQMPEFQLDGKFNQDIYETSLRRAGYTPESFGEVMRRSEIRNQLLQAVSASEFSLPGEVADQSKLITQTRDIRTLELSVEEFAKKAELSDEELQEYYESNSAQFTRPEQVKVSYLELSGEALKASVEVTDEDVDAYYQENLSQYSSAEQRSVSHILVEGDDEAKAQAILDDLNAGTDFAELAKTRSEDPGSSDEGGSLGWIERDVMDPAFEEAAFALANVGDVTGLVKSDFGYHIIKLDELKASETKPLSEVKEEIKADLVNQRAAESFHDIYTDLERVAFESPNSLAPSAELFEGTVQTTEFISRFNAPEILSSPEVQEAIYSPEVKEDGENSVPVEIAPEHVVVVRVDEVREETVLPFEEVKEQVVQQLSVVKGEQKAVELADQLIEALSNGDSSVLEQEGLAFGEQETINRGNPLANTVFAMTKPEEGKKVYSQSKDFTGNIVVVELEGVSFEEQPAFAAQIGMQLVRSNGEQDMIALSKALRDKADVEFYVIDNASTHP</sequence>
<comment type="similarity">
    <text evidence="8">Belongs to the PpiD chaperone family.</text>
</comment>
<dbReference type="InterPro" id="IPR023058">
    <property type="entry name" value="PPIase_PpiC_CS"/>
</dbReference>
<reference evidence="14 15" key="1">
    <citation type="journal article" date="2013" name="ISME J.">
        <title>Comparative genomics of pathogenic lineages of Vibrio nigripulchritudo identifies virulence-associated traits.</title>
        <authorList>
            <person name="Goudenege D."/>
            <person name="Labreuche Y."/>
            <person name="Krin E."/>
            <person name="Ansquer D."/>
            <person name="Mangenot S."/>
            <person name="Calteau A."/>
            <person name="Medigue C."/>
            <person name="Mazel D."/>
            <person name="Polz M.F."/>
            <person name="Le Roux F."/>
        </authorList>
    </citation>
    <scope>NUCLEOTIDE SEQUENCE [LARGE SCALE GENOMIC DNA]</scope>
    <source>
        <strain evidence="14 15">SOn1</strain>
    </source>
</reference>
<evidence type="ECO:0000256" key="2">
    <source>
        <dbReference type="ARBA" id="ARBA00022475"/>
    </source>
</evidence>
<gene>
    <name evidence="14" type="ORF">VIBNISOn1_600008</name>
</gene>
<comment type="caution">
    <text evidence="14">The sequence shown here is derived from an EMBL/GenBank/DDBJ whole genome shotgun (WGS) entry which is preliminary data.</text>
</comment>
<dbReference type="AlphaFoldDB" id="A0AAV2VVQ8"/>
<keyword evidence="7" id="KW-0143">Chaperone</keyword>
<accession>A0AAV2VVQ8</accession>
<evidence type="ECO:0000256" key="12">
    <source>
        <dbReference type="SAM" id="Phobius"/>
    </source>
</evidence>
<dbReference type="InterPro" id="IPR027304">
    <property type="entry name" value="Trigger_fact/SurA_dom_sf"/>
</dbReference>
<dbReference type="Gene3D" id="3.10.50.40">
    <property type="match status" value="1"/>
</dbReference>
<evidence type="ECO:0000256" key="5">
    <source>
        <dbReference type="ARBA" id="ARBA00022989"/>
    </source>
</evidence>
<dbReference type="InterPro" id="IPR046357">
    <property type="entry name" value="PPIase_dom_sf"/>
</dbReference>
<comment type="subcellular location">
    <subcellularLocation>
        <location evidence="1">Cell inner membrane</location>
        <topology evidence="1">Single-pass type II membrane protein</topology>
        <orientation evidence="1">Periplasmic side</orientation>
    </subcellularLocation>
</comment>
<dbReference type="PROSITE" id="PS01096">
    <property type="entry name" value="PPIC_PPIASE_1"/>
    <property type="match status" value="1"/>
</dbReference>
<dbReference type="InterPro" id="IPR000297">
    <property type="entry name" value="PPIase_PpiC"/>
</dbReference>
<keyword evidence="5 12" id="KW-1133">Transmembrane helix</keyword>
<dbReference type="InterPro" id="IPR052029">
    <property type="entry name" value="PpiD_chaperone"/>
</dbReference>
<dbReference type="NCBIfam" id="NF008054">
    <property type="entry name" value="PRK10788.1"/>
    <property type="match status" value="1"/>
</dbReference>
<evidence type="ECO:0000256" key="4">
    <source>
        <dbReference type="ARBA" id="ARBA00022692"/>
    </source>
</evidence>
<dbReference type="Pfam" id="PF13624">
    <property type="entry name" value="SurA_N_3"/>
    <property type="match status" value="1"/>
</dbReference>
<dbReference type="SUPFAM" id="SSF54534">
    <property type="entry name" value="FKBP-like"/>
    <property type="match status" value="1"/>
</dbReference>
<name>A0AAV2VVQ8_9VIBR</name>